<evidence type="ECO:0000256" key="2">
    <source>
        <dbReference type="ARBA" id="ARBA00016082"/>
    </source>
</evidence>
<dbReference type="PANTHER" id="PTHR30349">
    <property type="entry name" value="PHAGE INTEGRASE-RELATED"/>
    <property type="match status" value="1"/>
</dbReference>
<organism evidence="10 11">
    <name type="scientific">Bordetella phage vB_BbrP_BB8</name>
    <dbReference type="NCBI Taxonomy" id="2587820"/>
    <lineage>
        <taxon>Viruses</taxon>
        <taxon>Duplodnaviria</taxon>
        <taxon>Heunggongvirae</taxon>
        <taxon>Uroviricota</taxon>
        <taxon>Caudoviricetes</taxon>
        <taxon>Autographivirales</taxon>
        <taxon>Autographivirales incertae sedis</taxon>
        <taxon>Vistulavirus</taxon>
        <taxon>Vistulavirus BB8</taxon>
    </lineage>
</organism>
<dbReference type="GO" id="GO:0015074">
    <property type="term" value="P:DNA integration"/>
    <property type="evidence" value="ECO:0007669"/>
    <property type="project" value="UniProtKB-KW"/>
</dbReference>
<comment type="similarity">
    <text evidence="1">Belongs to the 'phage' integrase family.</text>
</comment>
<evidence type="ECO:0000256" key="7">
    <source>
        <dbReference type="ARBA" id="ARBA00023172"/>
    </source>
</evidence>
<evidence type="ECO:0000313" key="11">
    <source>
        <dbReference type="Proteomes" id="UP000315813"/>
    </source>
</evidence>
<dbReference type="EMBL" id="MK984681">
    <property type="protein sequence ID" value="QDB70994.1"/>
    <property type="molecule type" value="Genomic_DNA"/>
</dbReference>
<keyword evidence="7" id="KW-0233">DNA recombination</keyword>
<evidence type="ECO:0000256" key="8">
    <source>
        <dbReference type="ARBA" id="ARBA00023195"/>
    </source>
</evidence>
<dbReference type="GO" id="GO:0075713">
    <property type="term" value="P:establishment of integrated proviral latency"/>
    <property type="evidence" value="ECO:0007669"/>
    <property type="project" value="UniProtKB-KW"/>
</dbReference>
<dbReference type="PROSITE" id="PS51898">
    <property type="entry name" value="TYR_RECOMBINASE"/>
    <property type="match status" value="1"/>
</dbReference>
<keyword evidence="8" id="KW-1160">Virus entry into host cell</keyword>
<dbReference type="PANTHER" id="PTHR30349:SF64">
    <property type="entry name" value="PROPHAGE INTEGRASE INTD-RELATED"/>
    <property type="match status" value="1"/>
</dbReference>
<sequence length="352" mass="40213">MSVVQRGNKFEASVGSRKDRWRKLFDTRAEAEAAELAELLRRKTAPKVDEAKADAKVEKTLKEAYDRTFFLHWKGHKAEGTHVINSNAVLAELGADTLVSDVTADDIINMVQEFEDKGNSGSTINKKLSCLSMMLKTAKEQWPGCLGDLPAINRRREGTHRIRWLDTKEEAKVLEMCDTLGLTDLKDYIIVAIDTGFRRGELLKFQVKDYFNGELHLYEGETKTDKPRTIPATNRVHTIIQRRGNYSRLFEGLTVHILRWQWEQLRLHLGLTADPQFVVHMLRHTCASRMVQRGVPLKIVQEWMGHATITTTMRYAHLAPSSLAIAKQALEEEPKTMLMPPPEVMQPELHDF</sequence>
<evidence type="ECO:0000256" key="1">
    <source>
        <dbReference type="ARBA" id="ARBA00008857"/>
    </source>
</evidence>
<dbReference type="InterPro" id="IPR011010">
    <property type="entry name" value="DNA_brk_join_enz"/>
</dbReference>
<evidence type="ECO:0000256" key="5">
    <source>
        <dbReference type="ARBA" id="ARBA00022908"/>
    </source>
</evidence>
<dbReference type="Gene3D" id="1.10.443.10">
    <property type="entry name" value="Intergrase catalytic core"/>
    <property type="match status" value="1"/>
</dbReference>
<keyword evidence="5" id="KW-0229">DNA integration</keyword>
<dbReference type="Pfam" id="PF00589">
    <property type="entry name" value="Phage_integrase"/>
    <property type="match status" value="1"/>
</dbReference>
<keyword evidence="11" id="KW-1185">Reference proteome</keyword>
<evidence type="ECO:0000259" key="9">
    <source>
        <dbReference type="PROSITE" id="PS51898"/>
    </source>
</evidence>
<keyword evidence="8" id="KW-1179">Viral genome integration</keyword>
<dbReference type="Gene3D" id="1.10.150.130">
    <property type="match status" value="1"/>
</dbReference>
<dbReference type="InterPro" id="IPR050090">
    <property type="entry name" value="Tyrosine_recombinase_XerCD"/>
</dbReference>
<dbReference type="Proteomes" id="UP000315813">
    <property type="component" value="Segment"/>
</dbReference>
<dbReference type="CDD" id="cd00796">
    <property type="entry name" value="INT_Rci_Hp1_C"/>
    <property type="match status" value="1"/>
</dbReference>
<dbReference type="SUPFAM" id="SSF56349">
    <property type="entry name" value="DNA breaking-rejoining enzymes"/>
    <property type="match status" value="1"/>
</dbReference>
<protein>
    <recommendedName>
        <fullName evidence="2">Integrase</fullName>
    </recommendedName>
</protein>
<reference evidence="10 11" key="1">
    <citation type="submission" date="2019-05" db="EMBL/GenBank/DDBJ databases">
        <authorList>
            <person name="Karczewska-Golec J."/>
            <person name="Decewicz P."/>
            <person name="Golec P."/>
        </authorList>
    </citation>
    <scope>NUCLEOTIDE SEQUENCE [LARGE SCALE GENOMIC DNA]</scope>
</reference>
<keyword evidence="6" id="KW-0238">DNA-binding</keyword>
<keyword evidence="4" id="KW-0378">Hydrolase</keyword>
<evidence type="ECO:0000313" key="10">
    <source>
        <dbReference type="EMBL" id="QDB70994.1"/>
    </source>
</evidence>
<evidence type="ECO:0000256" key="3">
    <source>
        <dbReference type="ARBA" id="ARBA00022679"/>
    </source>
</evidence>
<evidence type="ECO:0000256" key="4">
    <source>
        <dbReference type="ARBA" id="ARBA00022801"/>
    </source>
</evidence>
<accession>A0A4Y5TNP6</accession>
<dbReference type="GO" id="GO:0016787">
    <property type="term" value="F:hydrolase activity"/>
    <property type="evidence" value="ECO:0007669"/>
    <property type="project" value="UniProtKB-KW"/>
</dbReference>
<feature type="domain" description="Tyr recombinase" evidence="9">
    <location>
        <begin position="160"/>
        <end position="328"/>
    </location>
</feature>
<gene>
    <name evidence="10" type="ORF">bb8_p19</name>
</gene>
<keyword evidence="3" id="KW-0808">Transferase</keyword>
<dbReference type="InterPro" id="IPR013762">
    <property type="entry name" value="Integrase-like_cat_sf"/>
</dbReference>
<dbReference type="GO" id="GO:0006310">
    <property type="term" value="P:DNA recombination"/>
    <property type="evidence" value="ECO:0007669"/>
    <property type="project" value="UniProtKB-KW"/>
</dbReference>
<name>A0A4Y5TNP6_9CAUD</name>
<proteinExistence type="inferred from homology"/>
<evidence type="ECO:0000256" key="6">
    <source>
        <dbReference type="ARBA" id="ARBA00023125"/>
    </source>
</evidence>
<dbReference type="GO" id="GO:0016740">
    <property type="term" value="F:transferase activity"/>
    <property type="evidence" value="ECO:0007669"/>
    <property type="project" value="UniProtKB-KW"/>
</dbReference>
<dbReference type="InterPro" id="IPR010998">
    <property type="entry name" value="Integrase_recombinase_N"/>
</dbReference>
<dbReference type="GO" id="GO:0044826">
    <property type="term" value="P:viral genome integration into host DNA"/>
    <property type="evidence" value="ECO:0007669"/>
    <property type="project" value="UniProtKB-KW"/>
</dbReference>
<dbReference type="GO" id="GO:0003677">
    <property type="term" value="F:DNA binding"/>
    <property type="evidence" value="ECO:0007669"/>
    <property type="project" value="UniProtKB-KW"/>
</dbReference>
<dbReference type="InterPro" id="IPR002104">
    <property type="entry name" value="Integrase_catalytic"/>
</dbReference>